<organism evidence="15 16">
    <name type="scientific">Periconia macrospinosa</name>
    <dbReference type="NCBI Taxonomy" id="97972"/>
    <lineage>
        <taxon>Eukaryota</taxon>
        <taxon>Fungi</taxon>
        <taxon>Dikarya</taxon>
        <taxon>Ascomycota</taxon>
        <taxon>Pezizomycotina</taxon>
        <taxon>Dothideomycetes</taxon>
        <taxon>Pleosporomycetidae</taxon>
        <taxon>Pleosporales</taxon>
        <taxon>Massarineae</taxon>
        <taxon>Periconiaceae</taxon>
        <taxon>Periconia</taxon>
    </lineage>
</organism>
<dbReference type="InterPro" id="IPR042533">
    <property type="entry name" value="Nucleoporin_Nup155_C_1"/>
</dbReference>
<dbReference type="GO" id="GO:0000972">
    <property type="term" value="P:transcription-dependent tethering of RNA polymerase II gene DNA at nuclear periphery"/>
    <property type="evidence" value="ECO:0007669"/>
    <property type="project" value="TreeGrafter"/>
</dbReference>
<dbReference type="STRING" id="97972.A0A2V1D5P7"/>
<evidence type="ECO:0000256" key="5">
    <source>
        <dbReference type="ARBA" id="ARBA00022448"/>
    </source>
</evidence>
<evidence type="ECO:0000256" key="6">
    <source>
        <dbReference type="ARBA" id="ARBA00022816"/>
    </source>
</evidence>
<evidence type="ECO:0000256" key="1">
    <source>
        <dbReference type="ARBA" id="ARBA00004335"/>
    </source>
</evidence>
<evidence type="ECO:0000256" key="7">
    <source>
        <dbReference type="ARBA" id="ARBA00022927"/>
    </source>
</evidence>
<reference evidence="15 16" key="1">
    <citation type="journal article" date="2018" name="Sci. Rep.">
        <title>Comparative genomics provides insights into the lifestyle and reveals functional heterogeneity of dark septate endophytic fungi.</title>
        <authorList>
            <person name="Knapp D.G."/>
            <person name="Nemeth J.B."/>
            <person name="Barry K."/>
            <person name="Hainaut M."/>
            <person name="Henrissat B."/>
            <person name="Johnson J."/>
            <person name="Kuo A."/>
            <person name="Lim J.H.P."/>
            <person name="Lipzen A."/>
            <person name="Nolan M."/>
            <person name="Ohm R.A."/>
            <person name="Tamas L."/>
            <person name="Grigoriev I.V."/>
            <person name="Spatafora J.W."/>
            <person name="Nagy L.G."/>
            <person name="Kovacs G.M."/>
        </authorList>
    </citation>
    <scope>NUCLEOTIDE SEQUENCE [LARGE SCALE GENOMIC DNA]</scope>
    <source>
        <strain evidence="15 16">DSE2036</strain>
    </source>
</reference>
<keyword evidence="9" id="KW-0906">Nuclear pore complex</keyword>
<dbReference type="EMBL" id="KZ805639">
    <property type="protein sequence ID" value="PVH92853.1"/>
    <property type="molecule type" value="Genomic_DNA"/>
</dbReference>
<evidence type="ECO:0000256" key="2">
    <source>
        <dbReference type="ARBA" id="ARBA00004567"/>
    </source>
</evidence>
<dbReference type="Pfam" id="PF08801">
    <property type="entry name" value="Nucleoporin_N"/>
    <property type="match status" value="1"/>
</dbReference>
<dbReference type="GO" id="GO:0006606">
    <property type="term" value="P:protein import into nucleus"/>
    <property type="evidence" value="ECO:0007669"/>
    <property type="project" value="TreeGrafter"/>
</dbReference>
<evidence type="ECO:0000256" key="10">
    <source>
        <dbReference type="ARBA" id="ARBA00023136"/>
    </source>
</evidence>
<dbReference type="GO" id="GO:0051292">
    <property type="term" value="P:nuclear pore complex assembly"/>
    <property type="evidence" value="ECO:0007669"/>
    <property type="project" value="UniProtKB-ARBA"/>
</dbReference>
<keyword evidence="6" id="KW-0509">mRNA transport</keyword>
<dbReference type="GO" id="GO:0044611">
    <property type="term" value="C:nuclear pore inner ring"/>
    <property type="evidence" value="ECO:0007669"/>
    <property type="project" value="TreeGrafter"/>
</dbReference>
<dbReference type="PANTHER" id="PTHR10350:SF6">
    <property type="entry name" value="NUCLEAR PORE COMPLEX PROTEIN NUP155"/>
    <property type="match status" value="1"/>
</dbReference>
<dbReference type="GO" id="GO:0031965">
    <property type="term" value="C:nuclear membrane"/>
    <property type="evidence" value="ECO:0007669"/>
    <property type="project" value="UniProtKB-SubCell"/>
</dbReference>
<keyword evidence="10" id="KW-0472">Membrane</keyword>
<evidence type="ECO:0000256" key="4">
    <source>
        <dbReference type="ARBA" id="ARBA00007373"/>
    </source>
</evidence>
<dbReference type="InterPro" id="IPR007187">
    <property type="entry name" value="Nucleoporin_Nup133/Nup155_C"/>
</dbReference>
<feature type="domain" description="Nucleoporin Nup133/Nup155-like C-terminal" evidence="13">
    <location>
        <begin position="639"/>
        <end position="1304"/>
    </location>
</feature>
<dbReference type="FunFam" id="1.25.40.440:FF:000001">
    <property type="entry name" value="Nuclear pore complex subunit"/>
    <property type="match status" value="1"/>
</dbReference>
<comment type="subcellular location">
    <subcellularLocation>
        <location evidence="1">Nucleus membrane</location>
        <topology evidence="1">Peripheral membrane protein</topology>
        <orientation evidence="1">Cytoplasmic side</orientation>
    </subcellularLocation>
    <subcellularLocation>
        <location evidence="3">Nucleus membrane</location>
        <topology evidence="3">Peripheral membrane protein</topology>
        <orientation evidence="3">Nucleoplasmic side</orientation>
    </subcellularLocation>
    <subcellularLocation>
        <location evidence="2">Nucleus</location>
        <location evidence="2">Nuclear pore complex</location>
    </subcellularLocation>
</comment>
<evidence type="ECO:0000313" key="15">
    <source>
        <dbReference type="EMBL" id="PVH92853.1"/>
    </source>
</evidence>
<dbReference type="OrthoDB" id="338970at2759"/>
<evidence type="ECO:0000256" key="12">
    <source>
        <dbReference type="SAM" id="MobiDB-lite"/>
    </source>
</evidence>
<accession>A0A2V1D5P7</accession>
<dbReference type="FunFam" id="1.25.40.450:FF:000002">
    <property type="entry name" value="Putative non-repetitive nucleoporin"/>
    <property type="match status" value="1"/>
</dbReference>
<dbReference type="GO" id="GO:0017056">
    <property type="term" value="F:structural constituent of nuclear pore"/>
    <property type="evidence" value="ECO:0007669"/>
    <property type="project" value="InterPro"/>
</dbReference>
<comment type="similarity">
    <text evidence="4">Belongs to the non-repetitive/WGA-negative nucleoporin family.</text>
</comment>
<dbReference type="InterPro" id="IPR042538">
    <property type="entry name" value="Nucleoporin_Nup155_C_3"/>
</dbReference>
<dbReference type="GO" id="GO:0006405">
    <property type="term" value="P:RNA export from nucleus"/>
    <property type="evidence" value="ECO:0007669"/>
    <property type="project" value="TreeGrafter"/>
</dbReference>
<evidence type="ECO:0000256" key="11">
    <source>
        <dbReference type="ARBA" id="ARBA00023242"/>
    </source>
</evidence>
<dbReference type="Gene3D" id="1.25.40.440">
    <property type="entry name" value="Nucleoporin, helical domain, central subdomain"/>
    <property type="match status" value="1"/>
</dbReference>
<dbReference type="InterPro" id="IPR042537">
    <property type="entry name" value="Nucleoporin_Nup155_C_2"/>
</dbReference>
<keyword evidence="5" id="KW-0813">Transport</keyword>
<evidence type="ECO:0000256" key="9">
    <source>
        <dbReference type="ARBA" id="ARBA00023132"/>
    </source>
</evidence>
<dbReference type="Pfam" id="PF03177">
    <property type="entry name" value="Nucleoporin_C"/>
    <property type="match status" value="1"/>
</dbReference>
<dbReference type="PANTHER" id="PTHR10350">
    <property type="entry name" value="NUCLEAR PORE COMPLEX PROTEIN NUP155"/>
    <property type="match status" value="1"/>
</dbReference>
<evidence type="ECO:0000259" key="14">
    <source>
        <dbReference type="Pfam" id="PF08801"/>
    </source>
</evidence>
<dbReference type="GO" id="GO:0051028">
    <property type="term" value="P:mRNA transport"/>
    <property type="evidence" value="ECO:0007669"/>
    <property type="project" value="UniProtKB-KW"/>
</dbReference>
<protein>
    <submittedName>
        <fullName evidence="15">Nucleoporin-domain-containing protein</fullName>
    </submittedName>
</protein>
<evidence type="ECO:0000256" key="3">
    <source>
        <dbReference type="ARBA" id="ARBA00004620"/>
    </source>
</evidence>
<feature type="region of interest" description="Disordered" evidence="12">
    <location>
        <begin position="1"/>
        <end position="51"/>
    </location>
</feature>
<feature type="domain" description="Nucleoporin Nup133/Nup155-like N-terminal" evidence="14">
    <location>
        <begin position="96"/>
        <end position="535"/>
    </location>
</feature>
<dbReference type="InterPro" id="IPR004870">
    <property type="entry name" value="Nucleoporin_Nup155"/>
</dbReference>
<dbReference type="Gene3D" id="1.25.40.450">
    <property type="entry name" value="Nucleoporin, helical domain, N-terminal subdomain"/>
    <property type="match status" value="1"/>
</dbReference>
<keyword evidence="7" id="KW-0653">Protein transport</keyword>
<dbReference type="Proteomes" id="UP000244855">
    <property type="component" value="Unassembled WGS sequence"/>
</dbReference>
<dbReference type="Gene3D" id="1.20.58.1780">
    <property type="match status" value="1"/>
</dbReference>
<dbReference type="InterPro" id="IPR014908">
    <property type="entry name" value="Nucleoporin_Nup133/Nup155_N"/>
</dbReference>
<dbReference type="GO" id="GO:0036228">
    <property type="term" value="P:protein localization to nuclear inner membrane"/>
    <property type="evidence" value="ECO:0007669"/>
    <property type="project" value="TreeGrafter"/>
</dbReference>
<keyword evidence="8" id="KW-0811">Translocation</keyword>
<keyword evidence="11" id="KW-0539">Nucleus</keyword>
<feature type="compositionally biased region" description="Low complexity" evidence="12">
    <location>
        <begin position="30"/>
        <end position="48"/>
    </location>
</feature>
<evidence type="ECO:0000313" key="16">
    <source>
        <dbReference type="Proteomes" id="UP000244855"/>
    </source>
</evidence>
<keyword evidence="16" id="KW-1185">Reference proteome</keyword>
<gene>
    <name evidence="15" type="ORF">DM02DRAFT_619671</name>
</gene>
<name>A0A2V1D5P7_9PLEO</name>
<dbReference type="Gene3D" id="1.20.120.1880">
    <property type="entry name" value="Nucleoporin, helical C-terminal domain"/>
    <property type="match status" value="1"/>
</dbReference>
<proteinExistence type="inferred from homology"/>
<evidence type="ECO:0000256" key="8">
    <source>
        <dbReference type="ARBA" id="ARBA00023010"/>
    </source>
</evidence>
<sequence>MAHNMPATPQRPTPGAFVNTPARPGLFSNASTAPQQQSVQPQAPAATTETPIQRAARTINIMLDKDNRYPALETYIGQGYSGEYDLPDERHEAWFPFQKVRTFKHPESVFDQVNQMQMNTKMGLFAEINHAYVTVDNQLYLWDYTAPNPELIGFEEQPNNIICVRLVRPRAKVFVDAIKWLLVVATVADIQLIAVECQNGPEGVHGLTMYRTGMSVSTKGLIITSIEGSAATGRIFFGENSSEDVWELNYQQEERWFSNRCSKKNHVSNPISLPAMTFYGYTKKPGIKQMIVDDSRKLLYTLSSNSTIKVFHMQTPTVLACVITKPWPTIKTLCSHMVRQSTAIERSDIASISPISASEAEHMSLVAITSTGVRIYLSTTSGGWITDSSSAPNSMAVRHIRFPPPDPNRGDAQPSTTQMQAYSGAPALGHDSQFLTPTAVGFRYAPGTFFSIIPSGDKHKIFASAPHAGQFINPQEAPRYTETGLVYELGGQMQDIGEVTPPFSARDQPVGFGNELAVQFDKPSSQYAILHHYGVDTLRRRRLVDTFAGIVKQGGGPEGLEGAVRKFMKQYGLAETASTALAVACGQGSEVGVDSRVVKVLDPEVLEYARKVFIEYGGRAQLTESAAVEGLSVDNVRASPRHDGIALYVARLVRSIWDTTIIKETVKPTGLVLESRHSPSKLQEIQRALVQLQEFLESNKAFIDGLAGPEALGRVSSRQEEVELQGENRALTSLLQMINNIVEGISFTLVLFEERVEDILALLPPESRDLVRKLTYHGLFALKDGKDLARELVKAIVNLNIAKGSNVESVAEALRRKCGSFCSSDDVVIFKAQENLKKASDVGANAERGRILLNDSLRLFEQVAKSLSYEHLTTAVDSYIELQFYAGAIRLALKVAQEGDRGNKALSWLRDGQPPQDAREPYYRKRTACYELVFKVIEAVDQASQGVVQSDGAVSQITRRKLEAYEQINNSDDEVFQNFLYDWYLRRGWADRLLEIHSPFVVEYLRRSSEENLAHADLLWRYYAHYSDFLSAAEVQFQLAKSPFDLSLEKRIEYLSRAKANASTRMTGFSDTGVRNRQSRQELLRNISDYLDIANIQDDLLERIKSDPRLLSPRREEVIKELDGAIQPIDDLYHKYADQAGYYDICLYIYHSADYRDLTNIRHTWANLVEQEHREAISQRQASPWERVSLKVEEIGRRVNLNENVFPVNIVLQILLQYHLTFYTTDPSALRNAADPNLLLCSSFTWPIDVFVHLNAPFELLIASLEAMWYAQEEPFRSRTNRKCLVKWIIYTVEQWRDVSRREGNLFGGAENAIGLADCLRVVLSGNELRDREDVEWVERGREIHQLVEEAAR</sequence>
<evidence type="ECO:0000259" key="13">
    <source>
        <dbReference type="Pfam" id="PF03177"/>
    </source>
</evidence>